<evidence type="ECO:0000313" key="2">
    <source>
        <dbReference type="EMBL" id="GFS88791.1"/>
    </source>
</evidence>
<keyword evidence="3" id="KW-1185">Reference proteome</keyword>
<gene>
    <name evidence="2" type="ORF">NPIL_480511</name>
</gene>
<comment type="caution">
    <text evidence="2">The sequence shown here is derived from an EMBL/GenBank/DDBJ whole genome shotgun (WGS) entry which is preliminary data.</text>
</comment>
<feature type="compositionally biased region" description="Basic residues" evidence="1">
    <location>
        <begin position="59"/>
        <end position="69"/>
    </location>
</feature>
<protein>
    <submittedName>
        <fullName evidence="2">Uncharacterized protein</fullName>
    </submittedName>
</protein>
<feature type="region of interest" description="Disordered" evidence="1">
    <location>
        <begin position="1"/>
        <end position="31"/>
    </location>
</feature>
<evidence type="ECO:0000313" key="3">
    <source>
        <dbReference type="Proteomes" id="UP000887013"/>
    </source>
</evidence>
<name>A0A8X6TAA7_NEPPI</name>
<proteinExistence type="predicted"/>
<feature type="region of interest" description="Disordered" evidence="1">
    <location>
        <begin position="58"/>
        <end position="84"/>
    </location>
</feature>
<dbReference type="AlphaFoldDB" id="A0A8X6TAA7"/>
<sequence>MLKLPLRSSRKPFLPRSGSKTNRASPFKSVHRQFETKNDRIDERKIFIDASLLLISQARSRKCPRHKKNSSLPHPKDVKKRNLG</sequence>
<evidence type="ECO:0000256" key="1">
    <source>
        <dbReference type="SAM" id="MobiDB-lite"/>
    </source>
</evidence>
<reference evidence="2" key="1">
    <citation type="submission" date="2020-08" db="EMBL/GenBank/DDBJ databases">
        <title>Multicomponent nature underlies the extraordinary mechanical properties of spider dragline silk.</title>
        <authorList>
            <person name="Kono N."/>
            <person name="Nakamura H."/>
            <person name="Mori M."/>
            <person name="Yoshida Y."/>
            <person name="Ohtoshi R."/>
            <person name="Malay A.D."/>
            <person name="Moran D.A.P."/>
            <person name="Tomita M."/>
            <person name="Numata K."/>
            <person name="Arakawa K."/>
        </authorList>
    </citation>
    <scope>NUCLEOTIDE SEQUENCE</scope>
</reference>
<dbReference type="EMBL" id="BMAW01099189">
    <property type="protein sequence ID" value="GFS88791.1"/>
    <property type="molecule type" value="Genomic_DNA"/>
</dbReference>
<organism evidence="2 3">
    <name type="scientific">Nephila pilipes</name>
    <name type="common">Giant wood spider</name>
    <name type="synonym">Nephila maculata</name>
    <dbReference type="NCBI Taxonomy" id="299642"/>
    <lineage>
        <taxon>Eukaryota</taxon>
        <taxon>Metazoa</taxon>
        <taxon>Ecdysozoa</taxon>
        <taxon>Arthropoda</taxon>
        <taxon>Chelicerata</taxon>
        <taxon>Arachnida</taxon>
        <taxon>Araneae</taxon>
        <taxon>Araneomorphae</taxon>
        <taxon>Entelegynae</taxon>
        <taxon>Araneoidea</taxon>
        <taxon>Nephilidae</taxon>
        <taxon>Nephila</taxon>
    </lineage>
</organism>
<dbReference type="Proteomes" id="UP000887013">
    <property type="component" value="Unassembled WGS sequence"/>
</dbReference>
<accession>A0A8X6TAA7</accession>